<sequence length="381" mass="39776">MAEDLPFHDIEAGPPPHGRHVALVPGAEAPLLTLDLPAKLTGSAREEVARRQLRDRIGAEGERVELRPYALPRSRTPWRRAVVADRACLSDWRRRAGPGCRAVLPDYLALPAAEGLWTVAVEAEAVRARLGPGDGFSAETPLACGMLTRALADDRPRAILAPGEVPDWLTAFAAAADIPLVTEAAALGALGIGAPGILANGEMALDLRADPQAARAALRGAILPWRWPLLAGALAAAIFAAAEMLRQRALEAEIASVRTATMEVVRESFVPSGPILDVRVQVARALDARTAAASGAAARPDPVALLQRAASVIADTGVVTQEVRYLPSEGLRLAVTLGDFAAADALVAALGEAGLAADLAEARVSDGRSGVRAEIRVEASE</sequence>
<name>A0A1I2AAG1_9RHOB</name>
<dbReference type="Gene3D" id="3.30.420.380">
    <property type="match status" value="1"/>
</dbReference>
<dbReference type="Proteomes" id="UP000325289">
    <property type="component" value="Unassembled WGS sequence"/>
</dbReference>
<protein>
    <submittedName>
        <fullName evidence="1">GspL domain-containing protein</fullName>
    </submittedName>
</protein>
<proteinExistence type="predicted"/>
<reference evidence="1 2" key="1">
    <citation type="submission" date="2016-10" db="EMBL/GenBank/DDBJ databases">
        <authorList>
            <person name="Varghese N."/>
            <person name="Submissions S."/>
        </authorList>
    </citation>
    <scope>NUCLEOTIDE SEQUENCE [LARGE SCALE GENOMIC DNA]</scope>
    <source>
        <strain evidence="2">YIM D21,KCTC 23444,ACCC 10710</strain>
    </source>
</reference>
<dbReference type="NCBIfam" id="TIGR01709">
    <property type="entry name" value="typeII_sec_gspL"/>
    <property type="match status" value="1"/>
</dbReference>
<dbReference type="GO" id="GO:0015627">
    <property type="term" value="C:type II protein secretion system complex"/>
    <property type="evidence" value="ECO:0007669"/>
    <property type="project" value="InterPro"/>
</dbReference>
<dbReference type="GO" id="GO:0015628">
    <property type="term" value="P:protein secretion by the type II secretion system"/>
    <property type="evidence" value="ECO:0007669"/>
    <property type="project" value="InterPro"/>
</dbReference>
<dbReference type="EMBL" id="FOMS01000009">
    <property type="protein sequence ID" value="SFE41034.1"/>
    <property type="molecule type" value="Genomic_DNA"/>
</dbReference>
<accession>A0A1I2AAG1</accession>
<organism evidence="1 2">
    <name type="scientific">Roseivivax sediminis</name>
    <dbReference type="NCBI Taxonomy" id="936889"/>
    <lineage>
        <taxon>Bacteria</taxon>
        <taxon>Pseudomonadati</taxon>
        <taxon>Pseudomonadota</taxon>
        <taxon>Alphaproteobacteria</taxon>
        <taxon>Rhodobacterales</taxon>
        <taxon>Roseobacteraceae</taxon>
        <taxon>Roseivivax</taxon>
    </lineage>
</organism>
<keyword evidence="2" id="KW-1185">Reference proteome</keyword>
<evidence type="ECO:0000313" key="1">
    <source>
        <dbReference type="EMBL" id="SFE41034.1"/>
    </source>
</evidence>
<evidence type="ECO:0000313" key="2">
    <source>
        <dbReference type="Proteomes" id="UP000325289"/>
    </source>
</evidence>
<dbReference type="RefSeq" id="WP_149756735.1">
    <property type="nucleotide sequence ID" value="NZ_FOMS01000009.1"/>
</dbReference>
<dbReference type="AlphaFoldDB" id="A0A1I2AAG1"/>
<dbReference type="InterPro" id="IPR007812">
    <property type="entry name" value="T2SS_protein-GspL"/>
</dbReference>
<gene>
    <name evidence="1" type="ORF">SAMN04515678_109160</name>
</gene>
<dbReference type="GO" id="GO:0009276">
    <property type="term" value="C:Gram-negative-bacterium-type cell wall"/>
    <property type="evidence" value="ECO:0007669"/>
    <property type="project" value="InterPro"/>
</dbReference>
<dbReference type="OrthoDB" id="7715154at2"/>